<feature type="domain" description="Bacterial Ig-like" evidence="1">
    <location>
        <begin position="128"/>
        <end position="216"/>
    </location>
</feature>
<dbReference type="PANTHER" id="PTHR34677">
    <property type="match status" value="1"/>
</dbReference>
<dbReference type="InterPro" id="IPR044048">
    <property type="entry name" value="Big_12"/>
</dbReference>
<evidence type="ECO:0000313" key="3">
    <source>
        <dbReference type="Proteomes" id="UP001200557"/>
    </source>
</evidence>
<dbReference type="EMBL" id="JAKGAQ010000003">
    <property type="protein sequence ID" value="MCF2872018.1"/>
    <property type="molecule type" value="Genomic_DNA"/>
</dbReference>
<dbReference type="InterPro" id="IPR036709">
    <property type="entry name" value="Autotransporte_beta_dom_sf"/>
</dbReference>
<reference evidence="2 3" key="1">
    <citation type="submission" date="2022-01" db="EMBL/GenBank/DDBJ databases">
        <title>Octadecabacter sp. nov., isolated from a marine alga.</title>
        <authorList>
            <person name="Jin M.S."/>
            <person name="Kim H.M."/>
            <person name="Han D.M."/>
            <person name="Jung J.J."/>
            <person name="Jeon C.O."/>
        </authorList>
    </citation>
    <scope>NUCLEOTIDE SEQUENCE [LARGE SCALE GENOMIC DNA]</scope>
    <source>
        <strain evidence="2 3">G9-8</strain>
    </source>
</reference>
<dbReference type="Proteomes" id="UP001200557">
    <property type="component" value="Unassembled WGS sequence"/>
</dbReference>
<organism evidence="2 3">
    <name type="scientific">Octadecabacter dasysiphoniae</name>
    <dbReference type="NCBI Taxonomy" id="2909341"/>
    <lineage>
        <taxon>Bacteria</taxon>
        <taxon>Pseudomonadati</taxon>
        <taxon>Pseudomonadota</taxon>
        <taxon>Alphaproteobacteria</taxon>
        <taxon>Rhodobacterales</taxon>
        <taxon>Roseobacteraceae</taxon>
        <taxon>Octadecabacter</taxon>
    </lineage>
</organism>
<proteinExistence type="predicted"/>
<comment type="caution">
    <text evidence="2">The sequence shown here is derived from an EMBL/GenBank/DDBJ whole genome shotgun (WGS) entry which is preliminary data.</text>
</comment>
<dbReference type="SUPFAM" id="SSF103515">
    <property type="entry name" value="Autotransporter"/>
    <property type="match status" value="1"/>
</dbReference>
<name>A0ABS9CXR2_9RHOB</name>
<feature type="domain" description="Bacterial Ig-like" evidence="1">
    <location>
        <begin position="621"/>
        <end position="711"/>
    </location>
</feature>
<feature type="domain" description="Bacterial Ig-like" evidence="1">
    <location>
        <begin position="333"/>
        <end position="424"/>
    </location>
</feature>
<protein>
    <submittedName>
        <fullName evidence="2">Ig-like domain-containing protein</fullName>
    </submittedName>
</protein>
<dbReference type="Pfam" id="PF19078">
    <property type="entry name" value="Big_12"/>
    <property type="match status" value="6"/>
</dbReference>
<gene>
    <name evidence="2" type="ORF">L0664_13160</name>
</gene>
<evidence type="ECO:0000259" key="1">
    <source>
        <dbReference type="Pfam" id="PF19078"/>
    </source>
</evidence>
<dbReference type="PANTHER" id="PTHR34677:SF3">
    <property type="entry name" value="BACTERIAL IG-LIKE DOMAIN-CONTAINING PROTEIN"/>
    <property type="match status" value="1"/>
</dbReference>
<sequence length="1010" mass="104191">MRLYDFATIEDLAGNALTDASATGVAEWYRFDTSAPTAVIGSTEPDPTNASPIQVTFEFSEEVTGFAGSDINVTGGSVSGLTGSTTNYTATIVPSGDGTITVDLPANVVDDLGGNSNAAAAQFTIESDRTAPTATFSALPSTQGLASTQMTLTFSETVSGLTVADFETPNLTVSNLQSTDSITYTFDVVANSDGVGSISLPAGAVQDGAGNANDAGGSLSTTDAVVSRPDVTFVDVTENMNDTLPDMRQYQFLVTQPGGGGVDEGPSFDPANVVVTNATVSAAILSNGDGSFLLYAEPTGGDVTVGFPAEFFEDDASGNLSNAIAPIYIETFDFTPPTPTISFEGYDLEDTFTARITWDEDVTDFDLSDITPVGATLGGFTTVSAAEYTVEVTAIDLTTAPSINIAADVAEDLVGNGNVAATGSTPTADGTAPTLVISGVPDGFGGPQTVTLTFDWGERVLGFEDSDIAVTGGTIGTISGGPQSWTAQFTVLGTEDVSVTVAANAVLDASGTPSAETSSSGAVETTSPTPTITYTNYDRIAPFTATITFDEDVTEFVLGDLVASSAQLSEFTAVSASVYTVTVQGLDLLTPPEISVPAGVAQDAAGNLNVAAAGPTPPAPDGVAPVVTITGVPDEFTTTQTVTITFDWGEDVIDFRDDDITVTGGTLGSISGGQQTWTASLTIDGDQNVVVAVAAGAVLDGSGTPSAAASVVGTFASGTIAEELIRDFMAARSVALLAAQPSLSGLLDGDETSGAISVSRKLGIVEIQTGGGRPIWGALNSNWSFIDGFDTAYTNLSFGSHLTLNHEKLLGLMVQFDHAVSNEGLSEIEGTGWLVGPYYVARYNDVDLDARLLWGRTHNDIRPIGTYTDSFATERLLAMINLSGEVDAGSATLHPLVGWSFTDDHSGAYIDALSNPVAAQRVRLNELEVALDWVLPIVNTGTDFIGGAAGIFAKEDGGNGVVDGGRARLDLGLRRKGHGPLDLEFGVYVDGLGQPDYDVYGVDLVVDWRF</sequence>
<keyword evidence="3" id="KW-1185">Reference proteome</keyword>
<feature type="domain" description="Bacterial Ig-like" evidence="1">
    <location>
        <begin position="32"/>
        <end position="121"/>
    </location>
</feature>
<feature type="domain" description="Bacterial Ig-like" evidence="1">
    <location>
        <begin position="429"/>
        <end position="522"/>
    </location>
</feature>
<accession>A0ABS9CXR2</accession>
<evidence type="ECO:0000313" key="2">
    <source>
        <dbReference type="EMBL" id="MCF2872018.1"/>
    </source>
</evidence>
<feature type="domain" description="Bacterial Ig-like" evidence="1">
    <location>
        <begin position="525"/>
        <end position="611"/>
    </location>
</feature>
<dbReference type="RefSeq" id="WP_235226344.1">
    <property type="nucleotide sequence ID" value="NZ_JAKGAQ010000003.1"/>
</dbReference>